<proteinExistence type="predicted"/>
<dbReference type="AlphaFoldDB" id="A0A1Q9C8J4"/>
<evidence type="ECO:0000313" key="1">
    <source>
        <dbReference type="EMBL" id="OLP79246.1"/>
    </source>
</evidence>
<protein>
    <submittedName>
        <fullName evidence="1">Uncharacterized protein</fullName>
    </submittedName>
</protein>
<dbReference type="EMBL" id="LSRX01001507">
    <property type="protein sequence ID" value="OLP79246.1"/>
    <property type="molecule type" value="Genomic_DNA"/>
</dbReference>
<keyword evidence="2" id="KW-1185">Reference proteome</keyword>
<accession>A0A1Q9C8J4</accession>
<sequence length="289" mass="33000">MVSRHRLRPNRRDLHLPRRFTQALCPPEHPPDIVRPEAVQLVLAVLHRLDRRTPQLYRLPQRDHLHRHRLEMQLWPLLIQPVALPRPIHFLCQQPRHLHRLRMESQDGRCDPSSHIDCNCTLAGLDDYYYDTADHAQVMAPVFHRSVRWSFLYTFFAQVGQGSSFLVQALHYGATKEDDYDIVTVEDDLAPPEEDPYDVGANVVICGGARKNLHGAHAMILPAAAGAAAFCGNEATRTVMLTDHRHGPRGKLVTVDLQHLRPGPMKTFSGDDGMEVSLRWRLYPLLLLV</sequence>
<organism evidence="1 2">
    <name type="scientific">Symbiodinium microadriaticum</name>
    <name type="common">Dinoflagellate</name>
    <name type="synonym">Zooxanthella microadriatica</name>
    <dbReference type="NCBI Taxonomy" id="2951"/>
    <lineage>
        <taxon>Eukaryota</taxon>
        <taxon>Sar</taxon>
        <taxon>Alveolata</taxon>
        <taxon>Dinophyceae</taxon>
        <taxon>Suessiales</taxon>
        <taxon>Symbiodiniaceae</taxon>
        <taxon>Symbiodinium</taxon>
    </lineage>
</organism>
<dbReference type="OrthoDB" id="417711at2759"/>
<comment type="caution">
    <text evidence="1">The sequence shown here is derived from an EMBL/GenBank/DDBJ whole genome shotgun (WGS) entry which is preliminary data.</text>
</comment>
<dbReference type="Proteomes" id="UP000186817">
    <property type="component" value="Unassembled WGS sequence"/>
</dbReference>
<gene>
    <name evidence="1" type="ORF">AK812_SmicGene40478</name>
</gene>
<reference evidence="1 2" key="1">
    <citation type="submission" date="2016-02" db="EMBL/GenBank/DDBJ databases">
        <title>Genome analysis of coral dinoflagellate symbionts highlights evolutionary adaptations to a symbiotic lifestyle.</title>
        <authorList>
            <person name="Aranda M."/>
            <person name="Li Y."/>
            <person name="Liew Y.J."/>
            <person name="Baumgarten S."/>
            <person name="Simakov O."/>
            <person name="Wilson M."/>
            <person name="Piel J."/>
            <person name="Ashoor H."/>
            <person name="Bougouffa S."/>
            <person name="Bajic V.B."/>
            <person name="Ryu T."/>
            <person name="Ravasi T."/>
            <person name="Bayer T."/>
            <person name="Micklem G."/>
            <person name="Kim H."/>
            <person name="Bhak J."/>
            <person name="Lajeunesse T.C."/>
            <person name="Voolstra C.R."/>
        </authorList>
    </citation>
    <scope>NUCLEOTIDE SEQUENCE [LARGE SCALE GENOMIC DNA]</scope>
    <source>
        <strain evidence="1 2">CCMP2467</strain>
    </source>
</reference>
<name>A0A1Q9C8J4_SYMMI</name>
<evidence type="ECO:0000313" key="2">
    <source>
        <dbReference type="Proteomes" id="UP000186817"/>
    </source>
</evidence>